<evidence type="ECO:0000256" key="9">
    <source>
        <dbReference type="SAM" id="SignalP"/>
    </source>
</evidence>
<feature type="transmembrane region" description="Helical" evidence="8">
    <location>
        <begin position="508"/>
        <end position="527"/>
    </location>
</feature>
<feature type="compositionally biased region" description="Polar residues" evidence="7">
    <location>
        <begin position="684"/>
        <end position="694"/>
    </location>
</feature>
<keyword evidence="4 9" id="KW-0732">Signal</keyword>
<feature type="transmembrane region" description="Helical" evidence="8">
    <location>
        <begin position="392"/>
        <end position="413"/>
    </location>
</feature>
<feature type="signal peptide" evidence="9">
    <location>
        <begin position="1"/>
        <end position="24"/>
    </location>
</feature>
<sequence>MRLPATKPLWLLSSLAAVALPATAEPVLRSSSLASCQENSGFTASLFDVVFTPNNLTASINMIATSSIEGYVIFDISILAYGYQVIRTTVDPCNSNLPGLCPMTSGKLNNPFNLPVTEDAIRQIPGIAYTFPDLDATVRVHINKTSGDNAGTSIACVEADISNGMTVDLVGVKWASAAVAILALFSSAVVSGLGFTNAASHVASTALSLFGYFQALAMLGMCAVPLPPVVKSWTQDFQWSMGVIKVDFIQTIMTWYQRSTGGEASTLLDTLHTVSVQVEKVKRSLPLANSAAGLVQRSVGRQSTGLAKRAIEQTSYGSYVVYGIQRVAFRAGIESTNLFLTCITFFYIFTLFAAIAVALFKGFCELAVKMKFMNSDTFGEFRAGWLTVLKGVLYRMLLIGFPILSVLCLWEFTQNDSPAAIVLAVFFFFGVVATLGYAAYRVIRIARRSVSLHRNPAYILFSDAHALNKWGFLYVQFRASAYYFIVPVLLYTLVKAMFIAFAQNAGTVQAVALIIIEAAALIAASVLRPWMDKSTNSFNIAICAMNFINAIFLFVFTDVFGLPKLVIGVVGVVLWIANAAFALILLLMLIITTGIVLFHNNPDTRYQFMNDDRTSFMKSQTHIGTTSELDALGVTARGDGTLFKRSADLEDDESGMSNEKAMAPRPGTANSGPYSAGESARGSFRNSARNSVRSSFRAPVDPVMGTYPPEPQHMRSGSVRAGSIRAPSPFAPSQSSSSNLSGNQSQQSGGSHAMPKPPSGPNAWQRGAGYD</sequence>
<evidence type="ECO:0000256" key="8">
    <source>
        <dbReference type="SAM" id="Phobius"/>
    </source>
</evidence>
<keyword evidence="3 8" id="KW-0812">Transmembrane</keyword>
<dbReference type="AlphaFoldDB" id="A0AAN7C863"/>
<evidence type="ECO:0000256" key="2">
    <source>
        <dbReference type="ARBA" id="ARBA00010642"/>
    </source>
</evidence>
<dbReference type="PANTHER" id="PTHR31145:SF2">
    <property type="entry name" value="FLAVIN CARRIER PROTEIN 2"/>
    <property type="match status" value="1"/>
</dbReference>
<dbReference type="Proteomes" id="UP001303760">
    <property type="component" value="Unassembled WGS sequence"/>
</dbReference>
<comment type="subcellular location">
    <subcellularLocation>
        <location evidence="1">Membrane</location>
        <topology evidence="1">Multi-pass membrane protein</topology>
    </subcellularLocation>
</comment>
<dbReference type="SMART" id="SM01320">
    <property type="entry name" value="TRP_N"/>
    <property type="match status" value="1"/>
</dbReference>
<feature type="chain" id="PRO_5042980173" description="ML-like domain-containing protein" evidence="9">
    <location>
        <begin position="25"/>
        <end position="771"/>
    </location>
</feature>
<keyword evidence="12" id="KW-1185">Reference proteome</keyword>
<feature type="compositionally biased region" description="Low complexity" evidence="7">
    <location>
        <begin position="733"/>
        <end position="751"/>
    </location>
</feature>
<evidence type="ECO:0000256" key="4">
    <source>
        <dbReference type="ARBA" id="ARBA00022729"/>
    </source>
</evidence>
<feature type="transmembrane region" description="Helical" evidence="8">
    <location>
        <begin position="174"/>
        <end position="195"/>
    </location>
</feature>
<feature type="transmembrane region" description="Helical" evidence="8">
    <location>
        <begin position="338"/>
        <end position="360"/>
    </location>
</feature>
<reference evidence="11" key="1">
    <citation type="journal article" date="2023" name="Mol. Phylogenet. Evol.">
        <title>Genome-scale phylogeny and comparative genomics of the fungal order Sordariales.</title>
        <authorList>
            <person name="Hensen N."/>
            <person name="Bonometti L."/>
            <person name="Westerberg I."/>
            <person name="Brannstrom I.O."/>
            <person name="Guillou S."/>
            <person name="Cros-Aarteil S."/>
            <person name="Calhoun S."/>
            <person name="Haridas S."/>
            <person name="Kuo A."/>
            <person name="Mondo S."/>
            <person name="Pangilinan J."/>
            <person name="Riley R."/>
            <person name="LaButti K."/>
            <person name="Andreopoulos B."/>
            <person name="Lipzen A."/>
            <person name="Chen C."/>
            <person name="Yan M."/>
            <person name="Daum C."/>
            <person name="Ng V."/>
            <person name="Clum A."/>
            <person name="Steindorff A."/>
            <person name="Ohm R.A."/>
            <person name="Martin F."/>
            <person name="Silar P."/>
            <person name="Natvig D.O."/>
            <person name="Lalanne C."/>
            <person name="Gautier V."/>
            <person name="Ament-Velasquez S.L."/>
            <person name="Kruys A."/>
            <person name="Hutchinson M.I."/>
            <person name="Powell A.J."/>
            <person name="Barry K."/>
            <person name="Miller A.N."/>
            <person name="Grigoriev I.V."/>
            <person name="Debuchy R."/>
            <person name="Gladieux P."/>
            <person name="Hiltunen Thoren M."/>
            <person name="Johannesson H."/>
        </authorList>
    </citation>
    <scope>NUCLEOTIDE SEQUENCE</scope>
    <source>
        <strain evidence="11">CBS 532.94</strain>
    </source>
</reference>
<feature type="transmembrane region" description="Helical" evidence="8">
    <location>
        <begin position="481"/>
        <end position="502"/>
    </location>
</feature>
<feature type="transmembrane region" description="Helical" evidence="8">
    <location>
        <begin position="565"/>
        <end position="598"/>
    </location>
</feature>
<comment type="similarity">
    <text evidence="2">Belongs to the transient receptor potential (TRP) ion channel family.</text>
</comment>
<feature type="transmembrane region" description="Helical" evidence="8">
    <location>
        <begin position="419"/>
        <end position="440"/>
    </location>
</feature>
<evidence type="ECO:0000313" key="11">
    <source>
        <dbReference type="EMBL" id="KAK4236696.1"/>
    </source>
</evidence>
<organism evidence="11 12">
    <name type="scientific">Achaetomium macrosporum</name>
    <dbReference type="NCBI Taxonomy" id="79813"/>
    <lineage>
        <taxon>Eukaryota</taxon>
        <taxon>Fungi</taxon>
        <taxon>Dikarya</taxon>
        <taxon>Ascomycota</taxon>
        <taxon>Pezizomycotina</taxon>
        <taxon>Sordariomycetes</taxon>
        <taxon>Sordariomycetidae</taxon>
        <taxon>Sordariales</taxon>
        <taxon>Chaetomiaceae</taxon>
        <taxon>Achaetomium</taxon>
    </lineage>
</organism>
<dbReference type="GO" id="GO:0055085">
    <property type="term" value="P:transmembrane transport"/>
    <property type="evidence" value="ECO:0007669"/>
    <property type="project" value="TreeGrafter"/>
</dbReference>
<keyword evidence="5 8" id="KW-1133">Transmembrane helix</keyword>
<evidence type="ECO:0000256" key="3">
    <source>
        <dbReference type="ARBA" id="ARBA00022692"/>
    </source>
</evidence>
<proteinExistence type="inferred from homology"/>
<evidence type="ECO:0000256" key="6">
    <source>
        <dbReference type="ARBA" id="ARBA00023136"/>
    </source>
</evidence>
<dbReference type="InterPro" id="IPR032800">
    <property type="entry name" value="TRP_N"/>
</dbReference>
<feature type="domain" description="ML-like" evidence="10">
    <location>
        <begin position="26"/>
        <end position="168"/>
    </location>
</feature>
<evidence type="ECO:0000256" key="7">
    <source>
        <dbReference type="SAM" id="MobiDB-lite"/>
    </source>
</evidence>
<evidence type="ECO:0000259" key="10">
    <source>
        <dbReference type="SMART" id="SM01320"/>
    </source>
</evidence>
<reference evidence="11" key="2">
    <citation type="submission" date="2023-05" db="EMBL/GenBank/DDBJ databases">
        <authorList>
            <consortium name="Lawrence Berkeley National Laboratory"/>
            <person name="Steindorff A."/>
            <person name="Hensen N."/>
            <person name="Bonometti L."/>
            <person name="Westerberg I."/>
            <person name="Brannstrom I.O."/>
            <person name="Guillou S."/>
            <person name="Cros-Aarteil S."/>
            <person name="Calhoun S."/>
            <person name="Haridas S."/>
            <person name="Kuo A."/>
            <person name="Mondo S."/>
            <person name="Pangilinan J."/>
            <person name="Riley R."/>
            <person name="Labutti K."/>
            <person name="Andreopoulos B."/>
            <person name="Lipzen A."/>
            <person name="Chen C."/>
            <person name="Yanf M."/>
            <person name="Daum C."/>
            <person name="Ng V."/>
            <person name="Clum A."/>
            <person name="Ohm R."/>
            <person name="Martin F."/>
            <person name="Silar P."/>
            <person name="Natvig D."/>
            <person name="Lalanne C."/>
            <person name="Gautier V."/>
            <person name="Ament-Velasquez S.L."/>
            <person name="Kruys A."/>
            <person name="Hutchinson M.I."/>
            <person name="Powell A.J."/>
            <person name="Barry K."/>
            <person name="Miller A.N."/>
            <person name="Grigoriev I.V."/>
            <person name="Debuchy R."/>
            <person name="Gladieux P."/>
            <person name="Thoren M.H."/>
            <person name="Johannesson H."/>
        </authorList>
    </citation>
    <scope>NUCLEOTIDE SEQUENCE</scope>
    <source>
        <strain evidence="11">CBS 532.94</strain>
    </source>
</reference>
<dbReference type="EMBL" id="MU860177">
    <property type="protein sequence ID" value="KAK4236696.1"/>
    <property type="molecule type" value="Genomic_DNA"/>
</dbReference>
<comment type="caution">
    <text evidence="11">The sequence shown here is derived from an EMBL/GenBank/DDBJ whole genome shotgun (WGS) entry which is preliminary data.</text>
</comment>
<evidence type="ECO:0000313" key="12">
    <source>
        <dbReference type="Proteomes" id="UP001303760"/>
    </source>
</evidence>
<name>A0AAN7C863_9PEZI</name>
<feature type="transmembrane region" description="Helical" evidence="8">
    <location>
        <begin position="539"/>
        <end position="559"/>
    </location>
</feature>
<dbReference type="GO" id="GO:0009272">
    <property type="term" value="P:fungal-type cell wall biogenesis"/>
    <property type="evidence" value="ECO:0007669"/>
    <property type="project" value="TreeGrafter"/>
</dbReference>
<keyword evidence="6 8" id="KW-0472">Membrane</keyword>
<accession>A0AAN7C863</accession>
<dbReference type="InterPro" id="IPR010308">
    <property type="entry name" value="TRP_C"/>
</dbReference>
<dbReference type="GO" id="GO:0016020">
    <property type="term" value="C:membrane"/>
    <property type="evidence" value="ECO:0007669"/>
    <property type="project" value="UniProtKB-SubCell"/>
</dbReference>
<dbReference type="PANTHER" id="PTHR31145">
    <property type="entry name" value="INTEGRAL MEMBRANE PROTEIN (AFU_ORTHOLOGUE AFUA_7G01610)"/>
    <property type="match status" value="1"/>
</dbReference>
<evidence type="ECO:0000256" key="5">
    <source>
        <dbReference type="ARBA" id="ARBA00022989"/>
    </source>
</evidence>
<dbReference type="Pfam" id="PF14558">
    <property type="entry name" value="TRP_N"/>
    <property type="match status" value="1"/>
</dbReference>
<gene>
    <name evidence="11" type="ORF">C8A03DRAFT_35386</name>
</gene>
<dbReference type="Pfam" id="PF06011">
    <property type="entry name" value="TRP"/>
    <property type="match status" value="1"/>
</dbReference>
<protein>
    <recommendedName>
        <fullName evidence="10">ML-like domain-containing protein</fullName>
    </recommendedName>
</protein>
<evidence type="ECO:0000256" key="1">
    <source>
        <dbReference type="ARBA" id="ARBA00004141"/>
    </source>
</evidence>
<feature type="transmembrane region" description="Helical" evidence="8">
    <location>
        <begin position="207"/>
        <end position="226"/>
    </location>
</feature>
<dbReference type="InterPro" id="IPR040241">
    <property type="entry name" value="TRP_Flc/Pkd2-like"/>
</dbReference>
<feature type="region of interest" description="Disordered" evidence="7">
    <location>
        <begin position="647"/>
        <end position="771"/>
    </location>
</feature>